<evidence type="ECO:0000256" key="1">
    <source>
        <dbReference type="SAM" id="MobiDB-lite"/>
    </source>
</evidence>
<comment type="caution">
    <text evidence="2">The sequence shown here is derived from an EMBL/GenBank/DDBJ whole genome shotgun (WGS) entry which is preliminary data.</text>
</comment>
<name>A0A444HHT3_RHILE</name>
<evidence type="ECO:0000313" key="2">
    <source>
        <dbReference type="EMBL" id="RWX20907.1"/>
    </source>
</evidence>
<feature type="compositionally biased region" description="Basic and acidic residues" evidence="1">
    <location>
        <begin position="1"/>
        <end position="19"/>
    </location>
</feature>
<dbReference type="RefSeq" id="WP_128412796.1">
    <property type="nucleotide sequence ID" value="NZ_SBHX01000137.1"/>
</dbReference>
<feature type="region of interest" description="Disordered" evidence="1">
    <location>
        <begin position="1"/>
        <end position="22"/>
    </location>
</feature>
<evidence type="ECO:0000313" key="3">
    <source>
        <dbReference type="Proteomes" id="UP000283817"/>
    </source>
</evidence>
<dbReference type="AlphaFoldDB" id="A0A444HHT3"/>
<dbReference type="EMBL" id="SBHX01000137">
    <property type="protein sequence ID" value="RWX20907.1"/>
    <property type="molecule type" value="Genomic_DNA"/>
</dbReference>
<organism evidence="2 3">
    <name type="scientific">Rhizobium leguminosarum</name>
    <dbReference type="NCBI Taxonomy" id="384"/>
    <lineage>
        <taxon>Bacteria</taxon>
        <taxon>Pseudomonadati</taxon>
        <taxon>Pseudomonadota</taxon>
        <taxon>Alphaproteobacteria</taxon>
        <taxon>Hyphomicrobiales</taxon>
        <taxon>Rhizobiaceae</taxon>
        <taxon>Rhizobium/Agrobacterium group</taxon>
        <taxon>Rhizobium</taxon>
    </lineage>
</organism>
<accession>A0A444HHT3</accession>
<protein>
    <submittedName>
        <fullName evidence="2">Uncharacterized protein</fullName>
    </submittedName>
</protein>
<dbReference type="Proteomes" id="UP000283817">
    <property type="component" value="Unassembled WGS sequence"/>
</dbReference>
<proteinExistence type="predicted"/>
<gene>
    <name evidence="2" type="ORF">EHI47_38110</name>
</gene>
<reference evidence="2 3" key="1">
    <citation type="submission" date="2019-01" db="EMBL/GenBank/DDBJ databases">
        <title>RHIZO-ID as a novel technology for direct rhizobia identification.</title>
        <authorList>
            <person name="De Meyer S.E."/>
        </authorList>
    </citation>
    <scope>NUCLEOTIDE SEQUENCE [LARGE SCALE GENOMIC DNA]</scope>
    <source>
        <strain evidence="2 3">WSM448</strain>
    </source>
</reference>
<sequence length="317" mass="35724">MSDGTREEEPPTHYLRQDNDGSGTQVWRIQDSEAVRLGVSNPEQGAGTYIKRGKRASIWAAFREDTPWFTPGGPETGPFHRLDLPPSHYYRRIARPLNGSFAHPKNPGAGEERDTIAVGAGQARALTHHLDRICQTVHPHTETLGVYGHEIRNLLILAATEVEAHWRGVLVANGRSGQKLNTNDYVRLLPVMRLDQYAVGFRPYPWLTPIRPFAGWNSQDPTKTLPWYDAYNRVKHDRETQFSDARLEHTFNAVAACVIMLAAQYTPSIGLGGHSDLSSFFQFAETPEWTPEQSYLSISHDQDGRWVPVDHPALVRK</sequence>